<comment type="caution">
    <text evidence="2">The sequence shown here is derived from an EMBL/GenBank/DDBJ whole genome shotgun (WGS) entry which is preliminary data.</text>
</comment>
<dbReference type="RefSeq" id="WP_343956858.1">
    <property type="nucleotide sequence ID" value="NZ_BAAAMN010000020.1"/>
</dbReference>
<dbReference type="Proteomes" id="UP001501461">
    <property type="component" value="Unassembled WGS sequence"/>
</dbReference>
<evidence type="ECO:0000256" key="1">
    <source>
        <dbReference type="SAM" id="SignalP"/>
    </source>
</evidence>
<feature type="signal peptide" evidence="1">
    <location>
        <begin position="1"/>
        <end position="30"/>
    </location>
</feature>
<feature type="chain" id="PRO_5045863470" description="PknH-like extracellular domain-containing protein" evidence="1">
    <location>
        <begin position="31"/>
        <end position="248"/>
    </location>
</feature>
<protein>
    <recommendedName>
        <fullName evidence="4">PknH-like extracellular domain-containing protein</fullName>
    </recommendedName>
</protein>
<name>A0ABN2UDU3_9MICC</name>
<evidence type="ECO:0008006" key="4">
    <source>
        <dbReference type="Google" id="ProtNLM"/>
    </source>
</evidence>
<dbReference type="EMBL" id="BAAAMN010000020">
    <property type="protein sequence ID" value="GAA2034127.1"/>
    <property type="molecule type" value="Genomic_DNA"/>
</dbReference>
<keyword evidence="3" id="KW-1185">Reference proteome</keyword>
<proteinExistence type="predicted"/>
<evidence type="ECO:0000313" key="2">
    <source>
        <dbReference type="EMBL" id="GAA2034127.1"/>
    </source>
</evidence>
<organism evidence="2 3">
    <name type="scientific">Yaniella flava</name>
    <dbReference type="NCBI Taxonomy" id="287930"/>
    <lineage>
        <taxon>Bacteria</taxon>
        <taxon>Bacillati</taxon>
        <taxon>Actinomycetota</taxon>
        <taxon>Actinomycetes</taxon>
        <taxon>Micrococcales</taxon>
        <taxon>Micrococcaceae</taxon>
        <taxon>Yaniella</taxon>
    </lineage>
</organism>
<reference evidence="2 3" key="1">
    <citation type="journal article" date="2019" name="Int. J. Syst. Evol. Microbiol.">
        <title>The Global Catalogue of Microorganisms (GCM) 10K type strain sequencing project: providing services to taxonomists for standard genome sequencing and annotation.</title>
        <authorList>
            <consortium name="The Broad Institute Genomics Platform"/>
            <consortium name="The Broad Institute Genome Sequencing Center for Infectious Disease"/>
            <person name="Wu L."/>
            <person name="Ma J."/>
        </authorList>
    </citation>
    <scope>NUCLEOTIDE SEQUENCE [LARGE SCALE GENOMIC DNA]</scope>
    <source>
        <strain evidence="2 3">JCM 13595</strain>
    </source>
</reference>
<evidence type="ECO:0000313" key="3">
    <source>
        <dbReference type="Proteomes" id="UP001501461"/>
    </source>
</evidence>
<accession>A0ABN2UDU3</accession>
<sequence>MTKRASVVFRAAAIALAAGLGLAACSSDNADGPSNDNGENLEVPEAPAATAEETGLAETLESEFEVTSVQTLEDQWPDLNAMASALSGTAEPDLCQEAGAAQYGLFVNSKPPNVRASFTEEALLDDNASGETVHAFFANDEAPADRIQEVHENTDTACVEEYESNVAHEVTQQEVDGEQVDVHTWQVEASEQLTGRMVDVVGDEIYVRYAAAYPPQVLVEELNDASETEFNEQATERALTAYEAATAQ</sequence>
<dbReference type="PROSITE" id="PS51257">
    <property type="entry name" value="PROKAR_LIPOPROTEIN"/>
    <property type="match status" value="1"/>
</dbReference>
<keyword evidence="1" id="KW-0732">Signal</keyword>
<gene>
    <name evidence="2" type="ORF">GCM10009720_13400</name>
</gene>